<gene>
    <name evidence="2" type="ORF">AbraCBS73388_011653</name>
</gene>
<name>A0A9W5YXA9_9EURO</name>
<keyword evidence="1" id="KW-0732">Signal</keyword>
<comment type="caution">
    <text evidence="2">The sequence shown here is derived from an EMBL/GenBank/DDBJ whole genome shotgun (WGS) entry which is preliminary data.</text>
</comment>
<feature type="signal peptide" evidence="1">
    <location>
        <begin position="1"/>
        <end position="22"/>
    </location>
</feature>
<sequence>MTNGVSLLLWTLSWKPSPPALCIADVYPDVDLIMTTRVDRDGPAVSEHSLGENMDATAELKHRRGYSEVSEAQKRAHLRVPSGMSYAEMIFAVVALNAV</sequence>
<organism evidence="2 3">
    <name type="scientific">Aspergillus brasiliensis</name>
    <dbReference type="NCBI Taxonomy" id="319629"/>
    <lineage>
        <taxon>Eukaryota</taxon>
        <taxon>Fungi</taxon>
        <taxon>Dikarya</taxon>
        <taxon>Ascomycota</taxon>
        <taxon>Pezizomycotina</taxon>
        <taxon>Eurotiomycetes</taxon>
        <taxon>Eurotiomycetidae</taxon>
        <taxon>Eurotiales</taxon>
        <taxon>Aspergillaceae</taxon>
        <taxon>Aspergillus</taxon>
        <taxon>Aspergillus subgen. Circumdati</taxon>
    </lineage>
</organism>
<protein>
    <submittedName>
        <fullName evidence="2">Uncharacterized protein</fullName>
    </submittedName>
</protein>
<dbReference type="AlphaFoldDB" id="A0A9W5YXA9"/>
<evidence type="ECO:0000256" key="1">
    <source>
        <dbReference type="SAM" id="SignalP"/>
    </source>
</evidence>
<evidence type="ECO:0000313" key="2">
    <source>
        <dbReference type="EMBL" id="GKZ24662.1"/>
    </source>
</evidence>
<feature type="chain" id="PRO_5040873229" evidence="1">
    <location>
        <begin position="23"/>
        <end position="99"/>
    </location>
</feature>
<dbReference type="EMBL" id="BROQ01000091">
    <property type="protein sequence ID" value="GKZ24662.1"/>
    <property type="molecule type" value="Genomic_DNA"/>
</dbReference>
<dbReference type="Proteomes" id="UP001143548">
    <property type="component" value="Unassembled WGS sequence"/>
</dbReference>
<proteinExistence type="predicted"/>
<reference evidence="2" key="1">
    <citation type="submission" date="2022-07" db="EMBL/GenBank/DDBJ databases">
        <title>Taxonomy of Aspergillus series Nigri: significant species reduction supported by multi-species coalescent approaches.</title>
        <authorList>
            <person name="Bian C."/>
            <person name="Kusuya Y."/>
            <person name="Sklenar F."/>
            <person name="D'hooge E."/>
            <person name="Yaguchi T."/>
            <person name="Takahashi H."/>
            <person name="Hubka V."/>
        </authorList>
    </citation>
    <scope>NUCLEOTIDE SEQUENCE</scope>
    <source>
        <strain evidence="2">CBS 733.88</strain>
    </source>
</reference>
<accession>A0A9W5YXA9</accession>
<evidence type="ECO:0000313" key="3">
    <source>
        <dbReference type="Proteomes" id="UP001143548"/>
    </source>
</evidence>